<feature type="transmembrane region" description="Helical" evidence="6">
    <location>
        <begin position="327"/>
        <end position="344"/>
    </location>
</feature>
<dbReference type="PANTHER" id="PTHR23507">
    <property type="entry name" value="ZGC:174356"/>
    <property type="match status" value="1"/>
</dbReference>
<accession>A0ABD0JJA8</accession>
<comment type="caution">
    <text evidence="7">The sequence shown here is derived from an EMBL/GenBank/DDBJ whole genome shotgun (WGS) entry which is preliminary data.</text>
</comment>
<evidence type="ECO:0000256" key="2">
    <source>
        <dbReference type="ARBA" id="ARBA00022692"/>
    </source>
</evidence>
<evidence type="ECO:0000313" key="7">
    <source>
        <dbReference type="EMBL" id="KAK7474966.1"/>
    </source>
</evidence>
<feature type="transmembrane region" description="Helical" evidence="6">
    <location>
        <begin position="172"/>
        <end position="199"/>
    </location>
</feature>
<organism evidence="7 8">
    <name type="scientific">Batillaria attramentaria</name>
    <dbReference type="NCBI Taxonomy" id="370345"/>
    <lineage>
        <taxon>Eukaryota</taxon>
        <taxon>Metazoa</taxon>
        <taxon>Spiralia</taxon>
        <taxon>Lophotrochozoa</taxon>
        <taxon>Mollusca</taxon>
        <taxon>Gastropoda</taxon>
        <taxon>Caenogastropoda</taxon>
        <taxon>Sorbeoconcha</taxon>
        <taxon>Cerithioidea</taxon>
        <taxon>Batillariidae</taxon>
        <taxon>Batillaria</taxon>
    </lineage>
</organism>
<protein>
    <recommendedName>
        <fullName evidence="9">Solute carrier family 40 protein</fullName>
    </recommendedName>
</protein>
<proteinExistence type="predicted"/>
<feature type="compositionally biased region" description="Polar residues" evidence="5">
    <location>
        <begin position="1"/>
        <end position="12"/>
    </location>
</feature>
<keyword evidence="3 6" id="KW-1133">Transmembrane helix</keyword>
<evidence type="ECO:0008006" key="9">
    <source>
        <dbReference type="Google" id="ProtNLM"/>
    </source>
</evidence>
<feature type="transmembrane region" description="Helical" evidence="6">
    <location>
        <begin position="243"/>
        <end position="265"/>
    </location>
</feature>
<keyword evidence="4 6" id="KW-0472">Membrane</keyword>
<feature type="transmembrane region" description="Helical" evidence="6">
    <location>
        <begin position="146"/>
        <end position="166"/>
    </location>
</feature>
<feature type="transmembrane region" description="Helical" evidence="6">
    <location>
        <begin position="397"/>
        <end position="422"/>
    </location>
</feature>
<feature type="region of interest" description="Disordered" evidence="5">
    <location>
        <begin position="204"/>
        <end position="231"/>
    </location>
</feature>
<name>A0ABD0JJA8_9CAEN</name>
<dbReference type="AlphaFoldDB" id="A0ABD0JJA8"/>
<gene>
    <name evidence="7" type="ORF">BaRGS_00033777</name>
</gene>
<dbReference type="Proteomes" id="UP001519460">
    <property type="component" value="Unassembled WGS sequence"/>
</dbReference>
<evidence type="ECO:0000256" key="4">
    <source>
        <dbReference type="ARBA" id="ARBA00023136"/>
    </source>
</evidence>
<feature type="transmembrane region" description="Helical" evidence="6">
    <location>
        <begin position="482"/>
        <end position="501"/>
    </location>
</feature>
<feature type="compositionally biased region" description="Acidic residues" evidence="5">
    <location>
        <begin position="222"/>
        <end position="231"/>
    </location>
</feature>
<sequence>MTAATQEPNGTTPAKDESKTSQDTEQNGSAGKTATREDGKDNRTFLQRYAFWITLMLSAMVDGLGYAVRGQYKYRFFHAKYEDELAEHNTTSGCGVKPPPEVQAIENKITYETTQWNLYELYITIVPVIIADVVIGMKSDQIGRRFLFLVSFFTSVIDFTLLAVIIRLNLHYGYSLIGLFVFGVSGASDGIIFASLALVSDTHGKRKSTSNSSDDKKAIDDKNDDDDDNDMDMSREYTRTFKIVLVYTIRKLASAMIAFATGYIIQFAGFFYTAIIVIAWKVGLFVFAFAFVTETGQQKKSTGFVAPLRYEWFEPFRRATKNPRKRLTLLLVNLGLLFSVFSLVDEVDVLRTYQMSPPFCFTAVQLGWFNSENRLKGVMVIPLMWVWRKLHMTESTIAAVGLLSSAGGALLLAVVRETWVFWARDLTISMAKAIISRMIGRNALASTFAVLMAAENMFWFAGSNATNYLYKASLDTVPTAPFYLAFASFVFSSLIFIVQTIHQRLHPDAIADSTDTEKSVKTDEEESTRF</sequence>
<reference evidence="7 8" key="1">
    <citation type="journal article" date="2023" name="Sci. Data">
        <title>Genome assembly of the Korean intertidal mud-creeper Batillaria attramentaria.</title>
        <authorList>
            <person name="Patra A.K."/>
            <person name="Ho P.T."/>
            <person name="Jun S."/>
            <person name="Lee S.J."/>
            <person name="Kim Y."/>
            <person name="Won Y.J."/>
        </authorList>
    </citation>
    <scope>NUCLEOTIDE SEQUENCE [LARGE SCALE GENOMIC DNA]</scope>
    <source>
        <strain evidence="7">Wonlab-2016</strain>
    </source>
</reference>
<dbReference type="GO" id="GO:0016020">
    <property type="term" value="C:membrane"/>
    <property type="evidence" value="ECO:0007669"/>
    <property type="project" value="UniProtKB-SubCell"/>
</dbReference>
<evidence type="ECO:0000256" key="1">
    <source>
        <dbReference type="ARBA" id="ARBA00004141"/>
    </source>
</evidence>
<dbReference type="PANTHER" id="PTHR23507:SF1">
    <property type="entry name" value="FI18259P1-RELATED"/>
    <property type="match status" value="1"/>
</dbReference>
<dbReference type="EMBL" id="JACVVK020000419">
    <property type="protein sequence ID" value="KAK7474966.1"/>
    <property type="molecule type" value="Genomic_DNA"/>
</dbReference>
<evidence type="ECO:0000256" key="5">
    <source>
        <dbReference type="SAM" id="MobiDB-lite"/>
    </source>
</evidence>
<comment type="subcellular location">
    <subcellularLocation>
        <location evidence="1">Membrane</location>
        <topology evidence="1">Multi-pass membrane protein</topology>
    </subcellularLocation>
</comment>
<dbReference type="Gene3D" id="1.20.1250.20">
    <property type="entry name" value="MFS general substrate transporter like domains"/>
    <property type="match status" value="1"/>
</dbReference>
<feature type="transmembrane region" description="Helical" evidence="6">
    <location>
        <begin position="271"/>
        <end position="292"/>
    </location>
</feature>
<keyword evidence="8" id="KW-1185">Reference proteome</keyword>
<feature type="region of interest" description="Disordered" evidence="5">
    <location>
        <begin position="1"/>
        <end position="39"/>
    </location>
</feature>
<feature type="compositionally biased region" description="Polar residues" evidence="5">
    <location>
        <begin position="23"/>
        <end position="32"/>
    </location>
</feature>
<keyword evidence="2 6" id="KW-0812">Transmembrane</keyword>
<dbReference type="InterPro" id="IPR036259">
    <property type="entry name" value="MFS_trans_sf"/>
</dbReference>
<dbReference type="SUPFAM" id="SSF103473">
    <property type="entry name" value="MFS general substrate transporter"/>
    <property type="match status" value="1"/>
</dbReference>
<feature type="transmembrane region" description="Helical" evidence="6">
    <location>
        <begin position="49"/>
        <end position="68"/>
    </location>
</feature>
<evidence type="ECO:0000256" key="3">
    <source>
        <dbReference type="ARBA" id="ARBA00022989"/>
    </source>
</evidence>
<evidence type="ECO:0000256" key="6">
    <source>
        <dbReference type="SAM" id="Phobius"/>
    </source>
</evidence>
<evidence type="ECO:0000313" key="8">
    <source>
        <dbReference type="Proteomes" id="UP001519460"/>
    </source>
</evidence>
<feature type="transmembrane region" description="Helical" evidence="6">
    <location>
        <begin position="443"/>
        <end position="462"/>
    </location>
</feature>